<organism evidence="4 5">
    <name type="scientific">Aquirufa nivalisilvae</name>
    <dbReference type="NCBI Taxonomy" id="2516557"/>
    <lineage>
        <taxon>Bacteria</taxon>
        <taxon>Pseudomonadati</taxon>
        <taxon>Bacteroidota</taxon>
        <taxon>Cytophagia</taxon>
        <taxon>Cytophagales</taxon>
        <taxon>Flectobacillaceae</taxon>
        <taxon>Aquirufa</taxon>
    </lineage>
</organism>
<dbReference type="SUPFAM" id="SSF82171">
    <property type="entry name" value="DPP6 N-terminal domain-like"/>
    <property type="match status" value="1"/>
</dbReference>
<name>A0A2S2DWV7_9BACT</name>
<sequence>MNKLLTLSFILIFSVYSTWAQQPVLKTLSHEAMMSIKRVGVPKISPDGQWLIYSQQSVSYDSESNTSDLWLASSDGTQAPRKITQTKAGEDNYFWHPSERKVFFTAKREGDESAQLYILDLSNGGDAQRVSSFSLGIGSPKISADGNKVLFSAKVFPGVFTDSLNKKYAEEKKKLKYKARVYTGFPIRYFDTWLDEKQSHVFVLDLKTQQIQNVFTGISLIQSKGFQLGSFTWAPDQQSVVFTATIDLHTTAYQNSISKIYQVSIQGGKEKLLVDDQGDYSSIDFSEDGKYAIALGAPLNQTKVYQLSRLYRFTWPEMSNKTELLSSLDRPINQMEVSKDYILASIEDQGVDRLIRISLQDGSYQSVLGGKQGSYNQVSISKRENIFAYQYNSMASPMEVLVHHTDKEVAISNANQALLKNYDVKDPEEFWTQSRGKKVRSFLLRPASFDPTKKYPLLVLMHGGPASSYKDIYGYRWNPHVIAGTEYVIVMTDYTGSVGYGEKFAQDIQFDPFKGPGQEILDAANDAIKRYPFIDGSRQAASGASYGGHLANWLQATTSHFKCLISHAGLVNSEAQWGTSDFVYSRELMNGSAPWIPTKTWKEQNPMRFAANFKTPILLTVGENDFRVPINNTLENWSILQRQKVPSKLIVFPEENHWVLKAENSRFHYQEIRNWLATYLK</sequence>
<evidence type="ECO:0000256" key="2">
    <source>
        <dbReference type="ARBA" id="ARBA00022801"/>
    </source>
</evidence>
<dbReference type="EC" id="3.4.19.1" evidence="4"/>
<gene>
    <name evidence="4" type="primary">apeH</name>
    <name evidence="4" type="ORF">HME7025_01970</name>
</gene>
<dbReference type="PANTHER" id="PTHR42776:SF13">
    <property type="entry name" value="DIPEPTIDYL-PEPTIDASE 5"/>
    <property type="match status" value="1"/>
</dbReference>
<dbReference type="GO" id="GO:0008242">
    <property type="term" value="F:omega peptidase activity"/>
    <property type="evidence" value="ECO:0007669"/>
    <property type="project" value="UniProtKB-EC"/>
</dbReference>
<dbReference type="EMBL" id="CP029346">
    <property type="protein sequence ID" value="AWL09819.1"/>
    <property type="molecule type" value="Genomic_DNA"/>
</dbReference>
<dbReference type="GO" id="GO:0004252">
    <property type="term" value="F:serine-type endopeptidase activity"/>
    <property type="evidence" value="ECO:0007669"/>
    <property type="project" value="TreeGrafter"/>
</dbReference>
<protein>
    <submittedName>
        <fullName evidence="4">Acylaminoacyl-peptidase</fullName>
        <ecNumber evidence="4">3.4.19.1</ecNumber>
    </submittedName>
</protein>
<dbReference type="PANTHER" id="PTHR42776">
    <property type="entry name" value="SERINE PEPTIDASE S9 FAMILY MEMBER"/>
    <property type="match status" value="1"/>
</dbReference>
<dbReference type="SUPFAM" id="SSF53474">
    <property type="entry name" value="alpha/beta-Hydrolases"/>
    <property type="match status" value="1"/>
</dbReference>
<dbReference type="RefSeq" id="WP_109323473.1">
    <property type="nucleotide sequence ID" value="NZ_CP029346.1"/>
</dbReference>
<dbReference type="Proteomes" id="UP000245468">
    <property type="component" value="Chromosome"/>
</dbReference>
<evidence type="ECO:0000313" key="5">
    <source>
        <dbReference type="Proteomes" id="UP000245468"/>
    </source>
</evidence>
<keyword evidence="1" id="KW-0732">Signal</keyword>
<dbReference type="Gene3D" id="2.120.10.30">
    <property type="entry name" value="TolB, C-terminal domain"/>
    <property type="match status" value="2"/>
</dbReference>
<dbReference type="AlphaFoldDB" id="A0A2S2DWV7"/>
<proteinExistence type="predicted"/>
<dbReference type="InterPro" id="IPR011042">
    <property type="entry name" value="6-blade_b-propeller_TolB-like"/>
</dbReference>
<dbReference type="GO" id="GO:0006508">
    <property type="term" value="P:proteolysis"/>
    <property type="evidence" value="ECO:0007669"/>
    <property type="project" value="InterPro"/>
</dbReference>
<dbReference type="InterPro" id="IPR001375">
    <property type="entry name" value="Peptidase_S9_cat"/>
</dbReference>
<dbReference type="Pfam" id="PF00326">
    <property type="entry name" value="Peptidase_S9"/>
    <property type="match status" value="1"/>
</dbReference>
<dbReference type="InterPro" id="IPR029058">
    <property type="entry name" value="AB_hydrolase_fold"/>
</dbReference>
<evidence type="ECO:0000256" key="1">
    <source>
        <dbReference type="ARBA" id="ARBA00022729"/>
    </source>
</evidence>
<evidence type="ECO:0000259" key="3">
    <source>
        <dbReference type="Pfam" id="PF00326"/>
    </source>
</evidence>
<keyword evidence="5" id="KW-1185">Reference proteome</keyword>
<dbReference type="Gene3D" id="3.40.50.1820">
    <property type="entry name" value="alpha/beta hydrolase"/>
    <property type="match status" value="1"/>
</dbReference>
<feature type="domain" description="Peptidase S9 prolyl oligopeptidase catalytic" evidence="3">
    <location>
        <begin position="475"/>
        <end position="681"/>
    </location>
</feature>
<dbReference type="OrthoDB" id="9812921at2"/>
<keyword evidence="2 4" id="KW-0378">Hydrolase</keyword>
<evidence type="ECO:0000313" key="4">
    <source>
        <dbReference type="EMBL" id="AWL09819.1"/>
    </source>
</evidence>
<accession>A0A2S2DWV7</accession>
<dbReference type="KEGG" id="psez:HME7025_01970"/>
<reference evidence="5" key="1">
    <citation type="submission" date="2018-05" db="EMBL/GenBank/DDBJ databases">
        <title>Pseudarcicella sp. HME7025 Genome sequencing and assembly.</title>
        <authorList>
            <person name="Kim H."/>
            <person name="Kang H."/>
            <person name="Joh K."/>
        </authorList>
    </citation>
    <scope>NUCLEOTIDE SEQUENCE [LARGE SCALE GENOMIC DNA]</scope>
    <source>
        <strain evidence="5">HME7025</strain>
    </source>
</reference>